<sequence>MVLIRYGVAQIIEQPLPANATAFQRELDAHLVLWIYSTLADNLVDHVVGATTTYDLWHRIRDYFLANRAARYMMLNCQYRNLKQGDLSVAEYARRMKLLTAGLADIEHAVTEVDLTTQFLHGIDKRLDTIRVVLGDTVPLPPFETVFSR</sequence>
<accession>A0A453AFG9</accession>
<reference evidence="1" key="5">
    <citation type="journal article" date="2021" name="G3 (Bethesda)">
        <title>Aegilops tauschii genome assembly Aet v5.0 features greater sequence contiguity and improved annotation.</title>
        <authorList>
            <person name="Wang L."/>
            <person name="Zhu T."/>
            <person name="Rodriguez J.C."/>
            <person name="Deal K.R."/>
            <person name="Dubcovsky J."/>
            <person name="McGuire P.E."/>
            <person name="Lux T."/>
            <person name="Spannagl M."/>
            <person name="Mayer K.F.X."/>
            <person name="Baldrich P."/>
            <person name="Meyers B.C."/>
            <person name="Huo N."/>
            <person name="Gu Y.Q."/>
            <person name="Zhou H."/>
            <person name="Devos K.M."/>
            <person name="Bennetzen J.L."/>
            <person name="Unver T."/>
            <person name="Budak H."/>
            <person name="Gulick P.J."/>
            <person name="Galiba G."/>
            <person name="Kalapos B."/>
            <person name="Nelson D.R."/>
            <person name="Li P."/>
            <person name="You F.M."/>
            <person name="Luo M.C."/>
            <person name="Dvorak J."/>
        </authorList>
    </citation>
    <scope>NUCLEOTIDE SEQUENCE [LARGE SCALE GENOMIC DNA]</scope>
    <source>
        <strain evidence="1">cv. AL8/78</strain>
    </source>
</reference>
<evidence type="ECO:0000313" key="2">
    <source>
        <dbReference type="Proteomes" id="UP000015105"/>
    </source>
</evidence>
<dbReference type="Gramene" id="AET2Gv20115000.1">
    <property type="protein sequence ID" value="AET2Gv20115000.1"/>
    <property type="gene ID" value="AET2Gv20115000"/>
</dbReference>
<keyword evidence="2" id="KW-1185">Reference proteome</keyword>
<proteinExistence type="predicted"/>
<protein>
    <recommendedName>
        <fullName evidence="3">Retrotransposon gag domain-containing protein</fullName>
    </recommendedName>
</protein>
<evidence type="ECO:0000313" key="1">
    <source>
        <dbReference type="EnsemblPlants" id="AET2Gv20115000.1"/>
    </source>
</evidence>
<reference evidence="2" key="1">
    <citation type="journal article" date="2014" name="Science">
        <title>Ancient hybridizations among the ancestral genomes of bread wheat.</title>
        <authorList>
            <consortium name="International Wheat Genome Sequencing Consortium,"/>
            <person name="Marcussen T."/>
            <person name="Sandve S.R."/>
            <person name="Heier L."/>
            <person name="Spannagl M."/>
            <person name="Pfeifer M."/>
            <person name="Jakobsen K.S."/>
            <person name="Wulff B.B."/>
            <person name="Steuernagel B."/>
            <person name="Mayer K.F."/>
            <person name="Olsen O.A."/>
        </authorList>
    </citation>
    <scope>NUCLEOTIDE SEQUENCE [LARGE SCALE GENOMIC DNA]</scope>
    <source>
        <strain evidence="2">cv. AL8/78</strain>
    </source>
</reference>
<dbReference type="EnsemblPlants" id="AET2Gv20115000.1">
    <property type="protein sequence ID" value="AET2Gv20115000.1"/>
    <property type="gene ID" value="AET2Gv20115000"/>
</dbReference>
<dbReference type="Pfam" id="PF14223">
    <property type="entry name" value="Retrotran_gag_2"/>
    <property type="match status" value="1"/>
</dbReference>
<organism evidence="1 2">
    <name type="scientific">Aegilops tauschii subsp. strangulata</name>
    <name type="common">Goatgrass</name>
    <dbReference type="NCBI Taxonomy" id="200361"/>
    <lineage>
        <taxon>Eukaryota</taxon>
        <taxon>Viridiplantae</taxon>
        <taxon>Streptophyta</taxon>
        <taxon>Embryophyta</taxon>
        <taxon>Tracheophyta</taxon>
        <taxon>Spermatophyta</taxon>
        <taxon>Magnoliopsida</taxon>
        <taxon>Liliopsida</taxon>
        <taxon>Poales</taxon>
        <taxon>Poaceae</taxon>
        <taxon>BOP clade</taxon>
        <taxon>Pooideae</taxon>
        <taxon>Triticodae</taxon>
        <taxon>Triticeae</taxon>
        <taxon>Triticinae</taxon>
        <taxon>Aegilops</taxon>
    </lineage>
</organism>
<dbReference type="PANTHER" id="PTHR47481:SF41">
    <property type="entry name" value="COPIA-LIKE POLYPROTEIN_RETROTRANSPOSON"/>
    <property type="match status" value="1"/>
</dbReference>
<reference evidence="2" key="2">
    <citation type="journal article" date="2017" name="Nat. Plants">
        <title>The Aegilops tauschii genome reveals multiple impacts of transposons.</title>
        <authorList>
            <person name="Zhao G."/>
            <person name="Zou C."/>
            <person name="Li K."/>
            <person name="Wang K."/>
            <person name="Li T."/>
            <person name="Gao L."/>
            <person name="Zhang X."/>
            <person name="Wang H."/>
            <person name="Yang Z."/>
            <person name="Liu X."/>
            <person name="Jiang W."/>
            <person name="Mao L."/>
            <person name="Kong X."/>
            <person name="Jiao Y."/>
            <person name="Jia J."/>
        </authorList>
    </citation>
    <scope>NUCLEOTIDE SEQUENCE [LARGE SCALE GENOMIC DNA]</scope>
    <source>
        <strain evidence="2">cv. AL8/78</strain>
    </source>
</reference>
<reference evidence="1" key="3">
    <citation type="journal article" date="2017" name="Nature">
        <title>Genome sequence of the progenitor of the wheat D genome Aegilops tauschii.</title>
        <authorList>
            <person name="Luo M.C."/>
            <person name="Gu Y.Q."/>
            <person name="Puiu D."/>
            <person name="Wang H."/>
            <person name="Twardziok S.O."/>
            <person name="Deal K.R."/>
            <person name="Huo N."/>
            <person name="Zhu T."/>
            <person name="Wang L."/>
            <person name="Wang Y."/>
            <person name="McGuire P.E."/>
            <person name="Liu S."/>
            <person name="Long H."/>
            <person name="Ramasamy R.K."/>
            <person name="Rodriguez J.C."/>
            <person name="Van S.L."/>
            <person name="Yuan L."/>
            <person name="Wang Z."/>
            <person name="Xia Z."/>
            <person name="Xiao L."/>
            <person name="Anderson O.D."/>
            <person name="Ouyang S."/>
            <person name="Liang Y."/>
            <person name="Zimin A.V."/>
            <person name="Pertea G."/>
            <person name="Qi P."/>
            <person name="Bennetzen J.L."/>
            <person name="Dai X."/>
            <person name="Dawson M.W."/>
            <person name="Muller H.G."/>
            <person name="Kugler K."/>
            <person name="Rivarola-Duarte L."/>
            <person name="Spannagl M."/>
            <person name="Mayer K.F.X."/>
            <person name="Lu F.H."/>
            <person name="Bevan M.W."/>
            <person name="Leroy P."/>
            <person name="Li P."/>
            <person name="You F.M."/>
            <person name="Sun Q."/>
            <person name="Liu Z."/>
            <person name="Lyons E."/>
            <person name="Wicker T."/>
            <person name="Salzberg S.L."/>
            <person name="Devos K.M."/>
            <person name="Dvorak J."/>
        </authorList>
    </citation>
    <scope>NUCLEOTIDE SEQUENCE [LARGE SCALE GENOMIC DNA]</scope>
    <source>
        <strain evidence="1">cv. AL8/78</strain>
    </source>
</reference>
<dbReference type="PANTHER" id="PTHR47481">
    <property type="match status" value="1"/>
</dbReference>
<dbReference type="Proteomes" id="UP000015105">
    <property type="component" value="Chromosome 2D"/>
</dbReference>
<name>A0A453AFG9_AEGTS</name>
<dbReference type="STRING" id="200361.A0A453AFG9"/>
<evidence type="ECO:0008006" key="3">
    <source>
        <dbReference type="Google" id="ProtNLM"/>
    </source>
</evidence>
<dbReference type="AlphaFoldDB" id="A0A453AFG9"/>
<reference evidence="1" key="4">
    <citation type="submission" date="2019-03" db="UniProtKB">
        <authorList>
            <consortium name="EnsemblPlants"/>
        </authorList>
    </citation>
    <scope>IDENTIFICATION</scope>
</reference>